<evidence type="ECO:0000256" key="1">
    <source>
        <dbReference type="SAM" id="Phobius"/>
    </source>
</evidence>
<keyword evidence="1" id="KW-1133">Transmembrane helix</keyword>
<feature type="transmembrane region" description="Helical" evidence="1">
    <location>
        <begin position="181"/>
        <end position="197"/>
    </location>
</feature>
<keyword evidence="1" id="KW-0812">Transmembrane</keyword>
<reference evidence="4 5" key="1">
    <citation type="submission" date="2018-05" db="EMBL/GenBank/DDBJ databases">
        <title>Complete genome sequence of Massilia oculi sp. nov. CCUG 43427T (=DSM 26321T), the type strain of M. oculi, and comparison with genome sequences of other Massilia strains.</title>
        <authorList>
            <person name="Zhu B."/>
        </authorList>
    </citation>
    <scope>NUCLEOTIDE SEQUENCE [LARGE SCALE GENOMIC DNA]</scope>
    <source>
        <strain evidence="4 5">CCUG 43427</strain>
    </source>
</reference>
<dbReference type="NCBIfam" id="TIGR02595">
    <property type="entry name" value="PEP_CTERM"/>
    <property type="match status" value="1"/>
</dbReference>
<dbReference type="InterPro" id="IPR013424">
    <property type="entry name" value="Ice-binding_C"/>
</dbReference>
<keyword evidence="5" id="KW-1185">Reference proteome</keyword>
<dbReference type="KEGG" id="mtim:DIR46_13225"/>
<sequence>MMATLALAPQAAVAAPVVAAGSTYSLYLDRDNSNEAFYALATFDGISELGAWEFLPITVSESETELGNGRSLISIQLRADRDLFPVADETGVYGIGTFGDGLDLLRSVFLYDARVSFLDSNSKLLTDSGNLVDEVGQAAPWDGFFPTADLVFESAALGGQGILGINFDFFVSERPAAVPEPAGVLLIGLGMMAMLAARRRRQH</sequence>
<evidence type="ECO:0000313" key="4">
    <source>
        <dbReference type="EMBL" id="AWL07740.1"/>
    </source>
</evidence>
<dbReference type="OrthoDB" id="8755524at2"/>
<proteinExistence type="predicted"/>
<evidence type="ECO:0000313" key="5">
    <source>
        <dbReference type="Proteomes" id="UP000245820"/>
    </source>
</evidence>
<dbReference type="EMBL" id="CP029343">
    <property type="protein sequence ID" value="AWL07740.1"/>
    <property type="molecule type" value="Genomic_DNA"/>
</dbReference>
<protein>
    <recommendedName>
        <fullName evidence="3">Ice-binding protein C-terminal domain-containing protein</fullName>
    </recommendedName>
</protein>
<feature type="domain" description="Ice-binding protein C-terminal" evidence="3">
    <location>
        <begin position="177"/>
        <end position="200"/>
    </location>
</feature>
<evidence type="ECO:0000256" key="2">
    <source>
        <dbReference type="SAM" id="SignalP"/>
    </source>
</evidence>
<keyword evidence="2" id="KW-0732">Signal</keyword>
<dbReference type="Pfam" id="PF07589">
    <property type="entry name" value="PEP-CTERM"/>
    <property type="match status" value="1"/>
</dbReference>
<name>A0A2S2DQR9_9BURK</name>
<feature type="signal peptide" evidence="2">
    <location>
        <begin position="1"/>
        <end position="19"/>
    </location>
</feature>
<dbReference type="Proteomes" id="UP000245820">
    <property type="component" value="Chromosome"/>
</dbReference>
<accession>A0A2S2DQR9</accession>
<feature type="chain" id="PRO_5015633144" description="Ice-binding protein C-terminal domain-containing protein" evidence="2">
    <location>
        <begin position="20"/>
        <end position="203"/>
    </location>
</feature>
<gene>
    <name evidence="4" type="ORF">DIR46_13225</name>
</gene>
<keyword evidence="1" id="KW-0472">Membrane</keyword>
<organism evidence="4 5">
    <name type="scientific">Massilia oculi</name>
    <dbReference type="NCBI Taxonomy" id="945844"/>
    <lineage>
        <taxon>Bacteria</taxon>
        <taxon>Pseudomonadati</taxon>
        <taxon>Pseudomonadota</taxon>
        <taxon>Betaproteobacteria</taxon>
        <taxon>Burkholderiales</taxon>
        <taxon>Oxalobacteraceae</taxon>
        <taxon>Telluria group</taxon>
        <taxon>Massilia</taxon>
    </lineage>
</organism>
<evidence type="ECO:0000259" key="3">
    <source>
        <dbReference type="Pfam" id="PF07589"/>
    </source>
</evidence>
<dbReference type="AlphaFoldDB" id="A0A2S2DQR9"/>